<dbReference type="Proteomes" id="UP000702544">
    <property type="component" value="Unassembled WGS sequence"/>
</dbReference>
<dbReference type="InterPro" id="IPR001466">
    <property type="entry name" value="Beta-lactam-related"/>
</dbReference>
<evidence type="ECO:0000313" key="4">
    <source>
        <dbReference type="Proteomes" id="UP000702544"/>
    </source>
</evidence>
<dbReference type="InterPro" id="IPR050491">
    <property type="entry name" value="AmpC-like"/>
</dbReference>
<dbReference type="Pfam" id="PF00144">
    <property type="entry name" value="Beta-lactamase"/>
    <property type="match status" value="1"/>
</dbReference>
<accession>A0AAE4Z4Q8</accession>
<feature type="chain" id="PRO_5042183629" evidence="1">
    <location>
        <begin position="21"/>
        <end position="215"/>
    </location>
</feature>
<sequence>MRKILIFTSLLPLLAAPTVAQEPAVSTAPASTVSYEEVLTNAYAADEPGAVALVARGEEVQYRGASGMASLELGVPLQPDMVFELGSITKQFTAAAILMLAKEGELSLDDPLARFLPDYPNGDSITVEHLLTHTSGVVNYTDIPGYIDEARSDIGVEELIDVFRDQPLEFEPGERFAYSNSGYVLLGAIIEKASGKDYARFIEERIFQPLGMENS</sequence>
<organism evidence="3 4">
    <name type="scientific">Candidatus Kutchimonas denitrificans</name>
    <dbReference type="NCBI Taxonomy" id="3056748"/>
    <lineage>
        <taxon>Bacteria</taxon>
        <taxon>Pseudomonadati</taxon>
        <taxon>Gemmatimonadota</taxon>
        <taxon>Gemmatimonadia</taxon>
        <taxon>Candidatus Palauibacterales</taxon>
        <taxon>Candidatus Palauibacteraceae</taxon>
        <taxon>Candidatus Kutchimonas</taxon>
    </lineage>
</organism>
<feature type="signal peptide" evidence="1">
    <location>
        <begin position="1"/>
        <end position="20"/>
    </location>
</feature>
<name>A0AAE4Z4Q8_9BACT</name>
<evidence type="ECO:0000256" key="1">
    <source>
        <dbReference type="SAM" id="SignalP"/>
    </source>
</evidence>
<dbReference type="InterPro" id="IPR012338">
    <property type="entry name" value="Beta-lactam/transpept-like"/>
</dbReference>
<gene>
    <name evidence="3" type="ORF">GWO12_00025</name>
</gene>
<proteinExistence type="predicted"/>
<protein>
    <submittedName>
        <fullName evidence="3">Beta-lactamase family protein</fullName>
    </submittedName>
</protein>
<reference evidence="3 4" key="1">
    <citation type="submission" date="2020-01" db="EMBL/GenBank/DDBJ databases">
        <title>Genomes assembled from Gulf of Kutch pelagic sediment metagenomes.</title>
        <authorList>
            <person name="Chandrashekar M."/>
            <person name="Mahajan M.S."/>
            <person name="Dave K.J."/>
            <person name="Vatsa P."/>
            <person name="Nathani N.M."/>
        </authorList>
    </citation>
    <scope>NUCLEOTIDE SEQUENCE [LARGE SCALE GENOMIC DNA]</scope>
    <source>
        <strain evidence="3">KS3-K002</strain>
    </source>
</reference>
<evidence type="ECO:0000259" key="2">
    <source>
        <dbReference type="Pfam" id="PF00144"/>
    </source>
</evidence>
<comment type="caution">
    <text evidence="3">The sequence shown here is derived from an EMBL/GenBank/DDBJ whole genome shotgun (WGS) entry which is preliminary data.</text>
</comment>
<dbReference type="SUPFAM" id="SSF56601">
    <property type="entry name" value="beta-lactamase/transpeptidase-like"/>
    <property type="match status" value="1"/>
</dbReference>
<evidence type="ECO:0000313" key="3">
    <source>
        <dbReference type="EMBL" id="NIR73493.1"/>
    </source>
</evidence>
<dbReference type="Gene3D" id="3.40.710.10">
    <property type="entry name" value="DD-peptidase/beta-lactamase superfamily"/>
    <property type="match status" value="1"/>
</dbReference>
<dbReference type="AlphaFoldDB" id="A0AAE4Z4Q8"/>
<feature type="non-terminal residue" evidence="3">
    <location>
        <position position="215"/>
    </location>
</feature>
<dbReference type="PANTHER" id="PTHR46825:SF9">
    <property type="entry name" value="BETA-LACTAMASE-RELATED DOMAIN-CONTAINING PROTEIN"/>
    <property type="match status" value="1"/>
</dbReference>
<dbReference type="PANTHER" id="PTHR46825">
    <property type="entry name" value="D-ALANYL-D-ALANINE-CARBOXYPEPTIDASE/ENDOPEPTIDASE AMPH"/>
    <property type="match status" value="1"/>
</dbReference>
<feature type="domain" description="Beta-lactamase-related" evidence="2">
    <location>
        <begin position="46"/>
        <end position="214"/>
    </location>
</feature>
<dbReference type="EMBL" id="JAACAK010000001">
    <property type="protein sequence ID" value="NIR73493.1"/>
    <property type="molecule type" value="Genomic_DNA"/>
</dbReference>
<keyword evidence="1" id="KW-0732">Signal</keyword>